<dbReference type="PANTHER" id="PTHR30570">
    <property type="entry name" value="PERIPLASMIC PHOSPHATE BINDING COMPONENT OF PHOSPHATE ABC TRANSPORTER"/>
    <property type="match status" value="1"/>
</dbReference>
<evidence type="ECO:0000256" key="2">
    <source>
        <dbReference type="SAM" id="MobiDB-lite"/>
    </source>
</evidence>
<dbReference type="GeneID" id="91110156"/>
<dbReference type="EMBL" id="CP159204">
    <property type="protein sequence ID" value="XCF16220.1"/>
    <property type="molecule type" value="Genomic_DNA"/>
</dbReference>
<dbReference type="Gene3D" id="3.40.190.10">
    <property type="entry name" value="Periplasmic binding protein-like II"/>
    <property type="match status" value="2"/>
</dbReference>
<dbReference type="SUPFAM" id="SSF53850">
    <property type="entry name" value="Periplasmic binding protein-like II"/>
    <property type="match status" value="1"/>
</dbReference>
<dbReference type="KEGG" id="hanx:ABSL23_13370"/>
<evidence type="ECO:0000256" key="1">
    <source>
        <dbReference type="ARBA" id="ARBA00022729"/>
    </source>
</evidence>
<reference evidence="4" key="1">
    <citation type="submission" date="2024-06" db="EMBL/GenBank/DDBJ databases">
        <title>Genome Sequence of an extremely halophilic archaeon isolated from Permian era halite, Salado Formation, Carlsbad, New Mexico: Halobacterium sp. strain NMX12-1.</title>
        <authorList>
            <person name="Sotoa L."/>
            <person name="DasSarma P."/>
            <person name="Anton B.P."/>
            <person name="Vincze T."/>
            <person name="Verma I."/>
            <person name="Eralp B."/>
            <person name="Powers D.W."/>
            <person name="Dozier B.L."/>
            <person name="Roberts R.J."/>
            <person name="DasSarma S."/>
        </authorList>
    </citation>
    <scope>NUCLEOTIDE SEQUENCE</scope>
    <source>
        <strain evidence="4">NMX12-1</strain>
    </source>
</reference>
<dbReference type="InterPro" id="IPR050811">
    <property type="entry name" value="Phosphate_ABC_transporter"/>
</dbReference>
<dbReference type="RefSeq" id="WP_353634094.1">
    <property type="nucleotide sequence ID" value="NZ_CP159204.1"/>
</dbReference>
<dbReference type="AlphaFoldDB" id="A0AAU8CBG7"/>
<name>A0AAU8CBG7_9EURY</name>
<proteinExistence type="predicted"/>
<feature type="domain" description="PBP" evidence="3">
    <location>
        <begin position="152"/>
        <end position="343"/>
    </location>
</feature>
<dbReference type="PANTHER" id="PTHR30570:SF1">
    <property type="entry name" value="PHOSPHATE-BINDING PROTEIN PSTS"/>
    <property type="match status" value="1"/>
</dbReference>
<feature type="region of interest" description="Disordered" evidence="2">
    <location>
        <begin position="35"/>
        <end position="66"/>
    </location>
</feature>
<sequence length="368" mass="38152">MPSSDANSSSDRARTPRGLVAAGTSFLGALAGCSSLGSGSRTNSSSEADGRPGTATTPSATGNDQSSAELLTVQTSGTLADAVQRGAGLWNANPEPTSDRLVWAQLGAQPSFDDRLADHFAAAAELSRSGERADPPFRVATGLAALEESGGALADGTVDAAGLGSPWYDAEPTEYVGGRADAVVRHPVGRDGWVFVVSPALAEAGIESLSVDQLRRVFAGDVTSWRAFGGPDAEPFVFLGPDVSGDWDPAYEAFLLAGDTVPELDYRAGQASQLVTVAAERDDALGVVPASGVGLARARGVPTLDVVVDGERADIYDADYPTVDDVHLYTVGETDARERAFLDLLSSPFGQRALVRRDLLPLDSSAGW</sequence>
<organism evidence="4">
    <name type="scientific">Halobacterium sp. NMX12-1</name>
    <dbReference type="NCBI Taxonomy" id="3166650"/>
    <lineage>
        <taxon>Archaea</taxon>
        <taxon>Methanobacteriati</taxon>
        <taxon>Methanobacteriota</taxon>
        <taxon>Stenosarchaea group</taxon>
        <taxon>Halobacteria</taxon>
        <taxon>Halobacteriales</taxon>
        <taxon>Halobacteriaceae</taxon>
        <taxon>Halobacterium</taxon>
    </lineage>
</organism>
<dbReference type="InterPro" id="IPR024370">
    <property type="entry name" value="PBP_domain"/>
</dbReference>
<accession>A0AAU8CBG7</accession>
<dbReference type="Pfam" id="PF12849">
    <property type="entry name" value="PBP_like_2"/>
    <property type="match status" value="1"/>
</dbReference>
<evidence type="ECO:0000313" key="4">
    <source>
        <dbReference type="EMBL" id="XCF16220.1"/>
    </source>
</evidence>
<feature type="compositionally biased region" description="Low complexity" evidence="2">
    <location>
        <begin position="35"/>
        <end position="46"/>
    </location>
</feature>
<protein>
    <submittedName>
        <fullName evidence="4">Substrate-binding domain-containing protein</fullName>
    </submittedName>
</protein>
<gene>
    <name evidence="4" type="ORF">ABSL23_13370</name>
</gene>
<feature type="compositionally biased region" description="Polar residues" evidence="2">
    <location>
        <begin position="54"/>
        <end position="66"/>
    </location>
</feature>
<keyword evidence="1" id="KW-0732">Signal</keyword>
<evidence type="ECO:0000259" key="3">
    <source>
        <dbReference type="Pfam" id="PF12849"/>
    </source>
</evidence>